<dbReference type="HAMAP" id="MF_00802">
    <property type="entry name" value="GlnE"/>
    <property type="match status" value="1"/>
</dbReference>
<dbReference type="Pfam" id="PF08335">
    <property type="entry name" value="GlnD_UR_UTase"/>
    <property type="match status" value="2"/>
</dbReference>
<keyword evidence="2 7" id="KW-0548">Nucleotidyltransferase</keyword>
<dbReference type="InterPro" id="IPR013546">
    <property type="entry name" value="PII_UdlTrfase/GS_AdlTrfase"/>
</dbReference>
<keyword evidence="3 7" id="KW-0547">Nucleotide-binding</keyword>
<dbReference type="SUPFAM" id="SSF81593">
    <property type="entry name" value="Nucleotidyltransferase substrate binding subunit/domain"/>
    <property type="match status" value="2"/>
</dbReference>
<evidence type="ECO:0000313" key="10">
    <source>
        <dbReference type="EMBL" id="USQ94771.1"/>
    </source>
</evidence>
<dbReference type="NCBIfam" id="NF010706">
    <property type="entry name" value="PRK14108.1"/>
    <property type="match status" value="1"/>
</dbReference>
<feature type="region of interest" description="Adenylyl removase" evidence="7">
    <location>
        <begin position="1"/>
        <end position="459"/>
    </location>
</feature>
<dbReference type="SUPFAM" id="SSF81301">
    <property type="entry name" value="Nucleotidyltransferase"/>
    <property type="match status" value="2"/>
</dbReference>
<evidence type="ECO:0000256" key="7">
    <source>
        <dbReference type="HAMAP-Rule" id="MF_00802"/>
    </source>
</evidence>
<dbReference type="Gene3D" id="3.30.460.10">
    <property type="entry name" value="Beta Polymerase, domain 2"/>
    <property type="match status" value="2"/>
</dbReference>
<dbReference type="NCBIfam" id="NF008292">
    <property type="entry name" value="PRK11072.1"/>
    <property type="match status" value="1"/>
</dbReference>
<evidence type="ECO:0000256" key="3">
    <source>
        <dbReference type="ARBA" id="ARBA00022741"/>
    </source>
</evidence>
<comment type="catalytic activity">
    <reaction evidence="7">
        <text>[glutamine synthetase]-O(4)-(5'-adenylyl)-L-tyrosine + phosphate = [glutamine synthetase]-L-tyrosine + ADP</text>
        <dbReference type="Rhea" id="RHEA:43716"/>
        <dbReference type="Rhea" id="RHEA-COMP:10660"/>
        <dbReference type="Rhea" id="RHEA-COMP:10661"/>
        <dbReference type="ChEBI" id="CHEBI:43474"/>
        <dbReference type="ChEBI" id="CHEBI:46858"/>
        <dbReference type="ChEBI" id="CHEBI:83624"/>
        <dbReference type="ChEBI" id="CHEBI:456216"/>
        <dbReference type="EC" id="2.7.7.89"/>
    </reaction>
</comment>
<dbReference type="GO" id="GO:0047388">
    <property type="term" value="F:[glutamine synthetase]-adenylyl-L-tyrosine phosphorylase activity"/>
    <property type="evidence" value="ECO:0007669"/>
    <property type="project" value="UniProtKB-EC"/>
</dbReference>
<protein>
    <recommendedName>
        <fullName evidence="7">Bifunctional glutamine synthetase adenylyltransferase/adenylyl-removing enzyme</fullName>
    </recommendedName>
    <alternativeName>
        <fullName evidence="7">ATP:glutamine synthetase adenylyltransferase</fullName>
    </alternativeName>
    <alternativeName>
        <fullName evidence="7">ATase</fullName>
    </alternativeName>
    <domain>
        <recommendedName>
            <fullName evidence="7">Glutamine synthetase adenylyl-L-tyrosine phosphorylase</fullName>
            <ecNumber evidence="7">2.7.7.89</ecNumber>
        </recommendedName>
        <alternativeName>
            <fullName evidence="7">Adenylyl removase</fullName>
            <shortName evidence="7">AR</shortName>
            <shortName evidence="7">AT-N</shortName>
        </alternativeName>
    </domain>
    <domain>
        <recommendedName>
            <fullName evidence="7">Glutamine synthetase adenylyl transferase</fullName>
            <ecNumber evidence="7">2.7.7.42</ecNumber>
        </recommendedName>
        <alternativeName>
            <fullName evidence="7">Adenylyl transferase</fullName>
            <shortName evidence="7">AT</shortName>
            <shortName evidence="7">AT-C</shortName>
        </alternativeName>
    </domain>
</protein>
<dbReference type="PANTHER" id="PTHR30621">
    <property type="entry name" value="GLUTAMINE SYNTHETASE ADENYLYLTRANSFERASE"/>
    <property type="match status" value="1"/>
</dbReference>
<dbReference type="EMBL" id="CP096040">
    <property type="protein sequence ID" value="USQ94771.1"/>
    <property type="molecule type" value="Genomic_DNA"/>
</dbReference>
<gene>
    <name evidence="7" type="primary">glnE</name>
    <name evidence="10" type="ORF">MZV50_19675</name>
</gene>
<accession>A0ABY4ZPY7</accession>
<dbReference type="InterPro" id="IPR023057">
    <property type="entry name" value="GlnE"/>
</dbReference>
<evidence type="ECO:0000256" key="5">
    <source>
        <dbReference type="ARBA" id="ARBA00022842"/>
    </source>
</evidence>
<feature type="domain" description="PII-uridylyltransferase/Glutamine-synthetase adenylyltransferase" evidence="9">
    <location>
        <begin position="326"/>
        <end position="453"/>
    </location>
</feature>
<evidence type="ECO:0000256" key="6">
    <source>
        <dbReference type="ARBA" id="ARBA00023268"/>
    </source>
</evidence>
<dbReference type="InterPro" id="IPR005190">
    <property type="entry name" value="GlnE_rpt_dom"/>
</dbReference>
<dbReference type="Proteomes" id="UP001057520">
    <property type="component" value="Chromosome"/>
</dbReference>
<dbReference type="PANTHER" id="PTHR30621:SF0">
    <property type="entry name" value="BIFUNCTIONAL GLUTAMINE SYNTHETASE ADENYLYLTRANSFERASE_ADENYLYL-REMOVING ENZYME"/>
    <property type="match status" value="1"/>
</dbReference>
<feature type="domain" description="Glutamate-ammonia ligase adenylyltransferase repeated" evidence="8">
    <location>
        <begin position="48"/>
        <end position="293"/>
    </location>
</feature>
<keyword evidence="1 7" id="KW-0808">Transferase</keyword>
<dbReference type="Gene3D" id="1.20.120.1510">
    <property type="match status" value="1"/>
</dbReference>
<organism evidence="10 11">
    <name type="scientific">Caulobacter segnis</name>
    <dbReference type="NCBI Taxonomy" id="88688"/>
    <lineage>
        <taxon>Bacteria</taxon>
        <taxon>Pseudomonadati</taxon>
        <taxon>Pseudomonadota</taxon>
        <taxon>Alphaproteobacteria</taxon>
        <taxon>Caulobacterales</taxon>
        <taxon>Caulobacteraceae</taxon>
        <taxon>Caulobacter</taxon>
    </lineage>
</organism>
<dbReference type="EC" id="2.7.7.89" evidence="7"/>
<dbReference type="Pfam" id="PF03710">
    <property type="entry name" value="GlnE"/>
    <property type="match status" value="2"/>
</dbReference>
<keyword evidence="5 7" id="KW-0460">Magnesium</keyword>
<evidence type="ECO:0000256" key="1">
    <source>
        <dbReference type="ARBA" id="ARBA00022679"/>
    </source>
</evidence>
<comment type="cofactor">
    <cofactor evidence="7">
        <name>Mg(2+)</name>
        <dbReference type="ChEBI" id="CHEBI:18420"/>
    </cofactor>
</comment>
<dbReference type="Gene3D" id="1.20.120.330">
    <property type="entry name" value="Nucleotidyltransferases domain 2"/>
    <property type="match status" value="2"/>
</dbReference>
<evidence type="ECO:0000313" key="11">
    <source>
        <dbReference type="Proteomes" id="UP001057520"/>
    </source>
</evidence>
<evidence type="ECO:0000256" key="2">
    <source>
        <dbReference type="ARBA" id="ARBA00022695"/>
    </source>
</evidence>
<comment type="similarity">
    <text evidence="7">Belongs to the GlnE family.</text>
</comment>
<proteinExistence type="inferred from homology"/>
<feature type="domain" description="Glutamate-ammonia ligase adenylyltransferase repeated" evidence="8">
    <location>
        <begin position="567"/>
        <end position="803"/>
    </location>
</feature>
<keyword evidence="6 7" id="KW-0511">Multifunctional enzyme</keyword>
<sequence length="965" mass="104269">MTRLASGPLGGRLTPCGPVLDAKAAERAHEAIAKRAGEAMAGIDAAWDALAPVFAASSYLAGLARRDGQRLPRILEGEPDQTLAAILTNAQAVAAEPDFETARRLLRELKADLHLLTALCDLGGVWDLDQVTGALTRFADAVLGAALAQAVRQEVDRGALTHVGEGEAGPAPGLFCIAMGKHGAFELNYSSDIDFSIFYAPEKLPVAEGHEPQAVAVRIANHLGRVLQERTADGYVFRIDLRLRPDPSSTPPAMPVDAAMDYYESVGQNWERAAHIKARIAAGDLAEGAAFLEALQPFIWRRNLDFAAIADIHSIKRQIHTYKVDDRLTAKGADLKLGRGGIREIEFFVQTQQLILGGRQPDLRGPRTLDALAALAEAGHVTPEDAAWLTEAYKDLRALEHRAQMIADDQTHKLPESDAERKKVAALWDHDNLRTFDAAVGRILKGVNQRYGRLFAGEEELSSRFGSLVFTGVEDDPETLATLKRMGFSSPERVAATIRGWHHGHIAATRTERGRELFTRLAPRLLDAANATGAPDQAFNRFADFFASLSSGVQIQSLFLAQPRLFELIVEVMAFAPRLATTMAKRPTALDALLDPSFFGPIETPAVAPWDPTDFEGAMDAARRLFRDQSFRIGVRVMSGSADARDIGRAFAELADLIIGGLAPAALAETERLGGAFPGQVAVVALGKAGSREMTAKSDLDLMTLYAADGPAAHSALKEWSADVFYARFTQRLTSALSAPTGEGTLYEVDLKLRPSGTKGPVAVSFAAFGDYYEREAETWELLALTRARVVWASSPAFKVRAEGAIEAALRRPREWKKTAADVIEMRELMERERPGKGDWDLKLDPGGLVDIEFAAQFLQLAHAAKGGPLRQNTGEALAALRAAGLADDGALARLEAAWRLEQDLSQLIKVALEDGLDVEAEPKAFKALMAKAGHVGQFKSLKPKLAKAKAEARAAYAAIVRAPG</sequence>
<dbReference type="InterPro" id="IPR043519">
    <property type="entry name" value="NT_sf"/>
</dbReference>
<dbReference type="EC" id="2.7.7.42" evidence="7"/>
<reference evidence="10 11" key="1">
    <citation type="submission" date="2022-04" db="EMBL/GenBank/DDBJ databases">
        <title>Genome sequence of soybean root-associated Caulobacter segnis RL271.</title>
        <authorList>
            <person name="Longley R."/>
            <person name="Bonito G."/>
            <person name="Trigodet F."/>
            <person name="Crosson S."/>
            <person name="Fiebig A."/>
        </authorList>
    </citation>
    <scope>NUCLEOTIDE SEQUENCE [LARGE SCALE GENOMIC DNA]</scope>
    <source>
        <strain evidence="10 11">RL271</strain>
    </source>
</reference>
<keyword evidence="11" id="KW-1185">Reference proteome</keyword>
<evidence type="ECO:0000259" key="9">
    <source>
        <dbReference type="Pfam" id="PF08335"/>
    </source>
</evidence>
<evidence type="ECO:0000259" key="8">
    <source>
        <dbReference type="Pfam" id="PF03710"/>
    </source>
</evidence>
<feature type="region of interest" description="Adenylyl transferase" evidence="7">
    <location>
        <begin position="462"/>
        <end position="965"/>
    </location>
</feature>
<comment type="function">
    <text evidence="7">Involved in the regulation of glutamine synthetase GlnA, a key enzyme in the process to assimilate ammonia. When cellular nitrogen levels are high, the C-terminal adenylyl transferase (AT) inactivates GlnA by covalent transfer of an adenylyl group from ATP to specific tyrosine residue of GlnA, thus reducing its activity. Conversely, when nitrogen levels are low, the N-terminal adenylyl removase (AR) activates GlnA by removing the adenylyl group by phosphorolysis, increasing its activity. The regulatory region of GlnE binds the signal transduction protein PII (GlnB) which indicates the nitrogen status of the cell.</text>
</comment>
<dbReference type="CDD" id="cd05401">
    <property type="entry name" value="NT_GlnE_GlnD_like"/>
    <property type="match status" value="2"/>
</dbReference>
<comment type="catalytic activity">
    <reaction evidence="7">
        <text>[glutamine synthetase]-L-tyrosine + ATP = [glutamine synthetase]-O(4)-(5'-adenylyl)-L-tyrosine + diphosphate</text>
        <dbReference type="Rhea" id="RHEA:18589"/>
        <dbReference type="Rhea" id="RHEA-COMP:10660"/>
        <dbReference type="Rhea" id="RHEA-COMP:10661"/>
        <dbReference type="ChEBI" id="CHEBI:30616"/>
        <dbReference type="ChEBI" id="CHEBI:33019"/>
        <dbReference type="ChEBI" id="CHEBI:46858"/>
        <dbReference type="ChEBI" id="CHEBI:83624"/>
        <dbReference type="EC" id="2.7.7.42"/>
    </reaction>
</comment>
<keyword evidence="4 7" id="KW-0067">ATP-binding</keyword>
<feature type="domain" description="PII-uridylyltransferase/Glutamine-synthetase adenylyltransferase" evidence="9">
    <location>
        <begin position="838"/>
        <end position="905"/>
    </location>
</feature>
<evidence type="ECO:0000256" key="4">
    <source>
        <dbReference type="ARBA" id="ARBA00022840"/>
    </source>
</evidence>
<name>A0ABY4ZPY7_9CAUL</name>